<dbReference type="InterPro" id="IPR035426">
    <property type="entry name" value="Gemin2/Brr1"/>
</dbReference>
<keyword evidence="4" id="KW-1185">Reference proteome</keyword>
<dbReference type="PANTHER" id="PTHR12794:SF0">
    <property type="entry name" value="GEM-ASSOCIATED PROTEIN 2"/>
    <property type="match status" value="1"/>
</dbReference>
<comment type="similarity">
    <text evidence="1">Belongs to the gemin-2 family.</text>
</comment>
<dbReference type="Proteomes" id="UP000054466">
    <property type="component" value="Unassembled WGS sequence"/>
</dbReference>
<evidence type="ECO:0000313" key="4">
    <source>
        <dbReference type="Proteomes" id="UP000054466"/>
    </source>
</evidence>
<accession>A0A0D2CMG1</accession>
<dbReference type="GO" id="GO:0005634">
    <property type="term" value="C:nucleus"/>
    <property type="evidence" value="ECO:0007669"/>
    <property type="project" value="TreeGrafter"/>
</dbReference>
<gene>
    <name evidence="3" type="ORF">PV07_02918</name>
</gene>
<dbReference type="GeneID" id="27342112"/>
<reference evidence="3 4" key="1">
    <citation type="submission" date="2015-01" db="EMBL/GenBank/DDBJ databases">
        <title>The Genome Sequence of Cladophialophora immunda CBS83496.</title>
        <authorList>
            <consortium name="The Broad Institute Genomics Platform"/>
            <person name="Cuomo C."/>
            <person name="de Hoog S."/>
            <person name="Gorbushina A."/>
            <person name="Stielow B."/>
            <person name="Teixiera M."/>
            <person name="Abouelleil A."/>
            <person name="Chapman S.B."/>
            <person name="Priest M."/>
            <person name="Young S.K."/>
            <person name="Wortman J."/>
            <person name="Nusbaum C."/>
            <person name="Birren B."/>
        </authorList>
    </citation>
    <scope>NUCLEOTIDE SEQUENCE [LARGE SCALE GENOMIC DNA]</scope>
    <source>
        <strain evidence="3 4">CBS 83496</strain>
    </source>
</reference>
<dbReference type="GO" id="GO:0032797">
    <property type="term" value="C:SMN complex"/>
    <property type="evidence" value="ECO:0007669"/>
    <property type="project" value="TreeGrafter"/>
</dbReference>
<dbReference type="RefSeq" id="XP_016251471.1">
    <property type="nucleotide sequence ID" value="XM_016389569.1"/>
</dbReference>
<dbReference type="HOGENOM" id="CLU_022029_1_0_1"/>
<feature type="region of interest" description="Disordered" evidence="2">
    <location>
        <begin position="264"/>
        <end position="320"/>
    </location>
</feature>
<proteinExistence type="inferred from homology"/>
<evidence type="ECO:0000256" key="2">
    <source>
        <dbReference type="SAM" id="MobiDB-lite"/>
    </source>
</evidence>
<dbReference type="VEuPathDB" id="FungiDB:PV07_02918"/>
<dbReference type="STRING" id="569365.A0A0D2CMG1"/>
<protein>
    <submittedName>
        <fullName evidence="3">Uncharacterized protein</fullName>
    </submittedName>
</protein>
<feature type="compositionally biased region" description="Acidic residues" evidence="2">
    <location>
        <begin position="276"/>
        <end position="287"/>
    </location>
</feature>
<dbReference type="OrthoDB" id="428895at2759"/>
<dbReference type="AlphaFoldDB" id="A0A0D2CMG1"/>
<dbReference type="Gene3D" id="1.20.58.1070">
    <property type="match status" value="1"/>
</dbReference>
<feature type="compositionally biased region" description="Acidic residues" evidence="2">
    <location>
        <begin position="27"/>
        <end position="36"/>
    </location>
</feature>
<dbReference type="GO" id="GO:0000387">
    <property type="term" value="P:spliceosomal snRNP assembly"/>
    <property type="evidence" value="ECO:0007669"/>
    <property type="project" value="InterPro"/>
</dbReference>
<sequence length="359" mass="40200">MSRKRRNTSSPEPDESPPVKRRYRSDSEEDEADEAPYVDQFSGQVGAFPGLGEDTGELFYGPASDGVDYLRMVRSEAKGVPSIITTQISASHLDGLKDKEEVEQGGYYYDGAYTAVNQTLSRIEAKTPLPPAQLQYYNSLLAHFRLVRATLRCLPPLPAVEALGPSQFISFPENTRKVRKQWEEHMLSVDPHPVQVACMDTDTVVELVRFLSAKLDKMLHTRDMARITRIGAWTWAVLGKCRDRGELSSEEVGDIRELAQKALRLQETGGERHETEEEGEGEDEDEKEVPSEKPDAGANDSLEETPTLKNRDGEAELAEIIEDSSRQKCVSVVLDMIVTVAGEVYGQRDLLDHRSKWTD</sequence>
<evidence type="ECO:0000313" key="3">
    <source>
        <dbReference type="EMBL" id="KIW31255.1"/>
    </source>
</evidence>
<evidence type="ECO:0000256" key="1">
    <source>
        <dbReference type="ARBA" id="ARBA00025758"/>
    </source>
</evidence>
<dbReference type="EMBL" id="KN847041">
    <property type="protein sequence ID" value="KIW31255.1"/>
    <property type="molecule type" value="Genomic_DNA"/>
</dbReference>
<dbReference type="PANTHER" id="PTHR12794">
    <property type="entry name" value="GEMIN2"/>
    <property type="match status" value="1"/>
</dbReference>
<feature type="region of interest" description="Disordered" evidence="2">
    <location>
        <begin position="1"/>
        <end position="46"/>
    </location>
</feature>
<dbReference type="Pfam" id="PF04938">
    <property type="entry name" value="SIP1"/>
    <property type="match status" value="1"/>
</dbReference>
<name>A0A0D2CMG1_9EURO</name>
<organism evidence="3 4">
    <name type="scientific">Cladophialophora immunda</name>
    <dbReference type="NCBI Taxonomy" id="569365"/>
    <lineage>
        <taxon>Eukaryota</taxon>
        <taxon>Fungi</taxon>
        <taxon>Dikarya</taxon>
        <taxon>Ascomycota</taxon>
        <taxon>Pezizomycotina</taxon>
        <taxon>Eurotiomycetes</taxon>
        <taxon>Chaetothyriomycetidae</taxon>
        <taxon>Chaetothyriales</taxon>
        <taxon>Herpotrichiellaceae</taxon>
        <taxon>Cladophialophora</taxon>
    </lineage>
</organism>